<name>A0AAV7M266_PLEWA</name>
<comment type="caution">
    <text evidence="2">The sequence shown here is derived from an EMBL/GenBank/DDBJ whole genome shotgun (WGS) entry which is preliminary data.</text>
</comment>
<evidence type="ECO:0000313" key="2">
    <source>
        <dbReference type="EMBL" id="KAJ1097313.1"/>
    </source>
</evidence>
<proteinExistence type="predicted"/>
<evidence type="ECO:0000256" key="1">
    <source>
        <dbReference type="SAM" id="MobiDB-lite"/>
    </source>
</evidence>
<dbReference type="EMBL" id="JANPWB010000014">
    <property type="protein sequence ID" value="KAJ1097313.1"/>
    <property type="molecule type" value="Genomic_DNA"/>
</dbReference>
<keyword evidence="3" id="KW-1185">Reference proteome</keyword>
<reference evidence="2" key="1">
    <citation type="journal article" date="2022" name="bioRxiv">
        <title>Sequencing and chromosome-scale assembly of the giantPleurodeles waltlgenome.</title>
        <authorList>
            <person name="Brown T."/>
            <person name="Elewa A."/>
            <person name="Iarovenko S."/>
            <person name="Subramanian E."/>
            <person name="Araus A.J."/>
            <person name="Petzold A."/>
            <person name="Susuki M."/>
            <person name="Suzuki K.-i.T."/>
            <person name="Hayashi T."/>
            <person name="Toyoda A."/>
            <person name="Oliveira C."/>
            <person name="Osipova E."/>
            <person name="Leigh N.D."/>
            <person name="Simon A."/>
            <person name="Yun M.H."/>
        </authorList>
    </citation>
    <scope>NUCLEOTIDE SEQUENCE</scope>
    <source>
        <strain evidence="2">20211129_DDA</strain>
        <tissue evidence="2">Liver</tissue>
    </source>
</reference>
<sequence>MSGERASTEGQVRPWRGGASEARAPEETGLECPGAVGAEHGGSGSAVVLRPSTGDGPAALNTQGGTRGKERRRLQSRMGFTGAHPTQG</sequence>
<dbReference type="Proteomes" id="UP001066276">
    <property type="component" value="Chromosome 10"/>
</dbReference>
<protein>
    <submittedName>
        <fullName evidence="2">Uncharacterized protein</fullName>
    </submittedName>
</protein>
<accession>A0AAV7M266</accession>
<feature type="region of interest" description="Disordered" evidence="1">
    <location>
        <begin position="1"/>
        <end position="88"/>
    </location>
</feature>
<evidence type="ECO:0000313" key="3">
    <source>
        <dbReference type="Proteomes" id="UP001066276"/>
    </source>
</evidence>
<dbReference type="AlphaFoldDB" id="A0AAV7M266"/>
<gene>
    <name evidence="2" type="ORF">NDU88_002438</name>
</gene>
<organism evidence="2 3">
    <name type="scientific">Pleurodeles waltl</name>
    <name type="common">Iberian ribbed newt</name>
    <dbReference type="NCBI Taxonomy" id="8319"/>
    <lineage>
        <taxon>Eukaryota</taxon>
        <taxon>Metazoa</taxon>
        <taxon>Chordata</taxon>
        <taxon>Craniata</taxon>
        <taxon>Vertebrata</taxon>
        <taxon>Euteleostomi</taxon>
        <taxon>Amphibia</taxon>
        <taxon>Batrachia</taxon>
        <taxon>Caudata</taxon>
        <taxon>Salamandroidea</taxon>
        <taxon>Salamandridae</taxon>
        <taxon>Pleurodelinae</taxon>
        <taxon>Pleurodeles</taxon>
    </lineage>
</organism>